<sequence length="147" mass="16284">MAMQETSISIGNTTSNKVLKRSSCRPTRRRPSILVLERRSYTFLERKERLLSAMGRCRNGKSPLATGTKSFRFGTSQENSAPLDLENRLKFPLYVSIDPRDETVYRPSALFDYDVATTAPVVDTAGLSIGDSRIGHRRGVGSADDGI</sequence>
<dbReference type="EMBL" id="JACSDY010000017">
    <property type="protein sequence ID" value="KAF7401900.1"/>
    <property type="molecule type" value="Genomic_DNA"/>
</dbReference>
<proteinExistence type="predicted"/>
<feature type="compositionally biased region" description="Polar residues" evidence="1">
    <location>
        <begin position="1"/>
        <end position="17"/>
    </location>
</feature>
<organism evidence="2 3">
    <name type="scientific">Vespula pensylvanica</name>
    <name type="common">Western yellow jacket</name>
    <name type="synonym">Wasp</name>
    <dbReference type="NCBI Taxonomy" id="30213"/>
    <lineage>
        <taxon>Eukaryota</taxon>
        <taxon>Metazoa</taxon>
        <taxon>Ecdysozoa</taxon>
        <taxon>Arthropoda</taxon>
        <taxon>Hexapoda</taxon>
        <taxon>Insecta</taxon>
        <taxon>Pterygota</taxon>
        <taxon>Neoptera</taxon>
        <taxon>Endopterygota</taxon>
        <taxon>Hymenoptera</taxon>
        <taxon>Apocrita</taxon>
        <taxon>Aculeata</taxon>
        <taxon>Vespoidea</taxon>
        <taxon>Vespidae</taxon>
        <taxon>Vespinae</taxon>
        <taxon>Vespula</taxon>
    </lineage>
</organism>
<accession>A0A834NAJ7</accession>
<evidence type="ECO:0000256" key="1">
    <source>
        <dbReference type="SAM" id="MobiDB-lite"/>
    </source>
</evidence>
<dbReference type="Proteomes" id="UP000600918">
    <property type="component" value="Unassembled WGS sequence"/>
</dbReference>
<feature type="region of interest" description="Disordered" evidence="1">
    <location>
        <begin position="1"/>
        <end position="25"/>
    </location>
</feature>
<reference evidence="2" key="1">
    <citation type="journal article" date="2020" name="G3 (Bethesda)">
        <title>High-Quality Assemblies for Three Invasive Social Wasps from the &lt;i&gt;Vespula&lt;/i&gt; Genus.</title>
        <authorList>
            <person name="Harrop T.W.R."/>
            <person name="Guhlin J."/>
            <person name="McLaughlin G.M."/>
            <person name="Permina E."/>
            <person name="Stockwell P."/>
            <person name="Gilligan J."/>
            <person name="Le Lec M.F."/>
            <person name="Gruber M.A.M."/>
            <person name="Quinn O."/>
            <person name="Lovegrove M."/>
            <person name="Duncan E.J."/>
            <person name="Remnant E.J."/>
            <person name="Van Eeckhoven J."/>
            <person name="Graham B."/>
            <person name="Knapp R.A."/>
            <person name="Langford K.W."/>
            <person name="Kronenberg Z."/>
            <person name="Press M.O."/>
            <person name="Eacker S.M."/>
            <person name="Wilson-Rankin E.E."/>
            <person name="Purcell J."/>
            <person name="Lester P.J."/>
            <person name="Dearden P.K."/>
        </authorList>
    </citation>
    <scope>NUCLEOTIDE SEQUENCE</scope>
    <source>
        <strain evidence="2">Volc-1</strain>
    </source>
</reference>
<comment type="caution">
    <text evidence="2">The sequence shown here is derived from an EMBL/GenBank/DDBJ whole genome shotgun (WGS) entry which is preliminary data.</text>
</comment>
<dbReference type="AlphaFoldDB" id="A0A834NAJ7"/>
<keyword evidence="3" id="KW-1185">Reference proteome</keyword>
<evidence type="ECO:0000313" key="3">
    <source>
        <dbReference type="Proteomes" id="UP000600918"/>
    </source>
</evidence>
<protein>
    <submittedName>
        <fullName evidence="2">Uncharacterized protein</fullName>
    </submittedName>
</protein>
<gene>
    <name evidence="2" type="ORF">H0235_015236</name>
</gene>
<evidence type="ECO:0000313" key="2">
    <source>
        <dbReference type="EMBL" id="KAF7401900.1"/>
    </source>
</evidence>
<name>A0A834NAJ7_VESPE</name>